<evidence type="ECO:0000313" key="3">
    <source>
        <dbReference type="Proteomes" id="UP000256964"/>
    </source>
</evidence>
<feature type="compositionally biased region" description="Polar residues" evidence="1">
    <location>
        <begin position="530"/>
        <end position="546"/>
    </location>
</feature>
<feature type="compositionally biased region" description="Low complexity" evidence="1">
    <location>
        <begin position="108"/>
        <end position="126"/>
    </location>
</feature>
<dbReference type="EMBL" id="KZ857402">
    <property type="protein sequence ID" value="RDX49980.1"/>
    <property type="molecule type" value="Genomic_DNA"/>
</dbReference>
<accession>A0A371DBU4</accession>
<proteinExistence type="predicted"/>
<keyword evidence="3" id="KW-1185">Reference proteome</keyword>
<dbReference type="AlphaFoldDB" id="A0A371DBU4"/>
<gene>
    <name evidence="2" type="ORF">OH76DRAFT_503090</name>
</gene>
<feature type="region of interest" description="Disordered" evidence="1">
    <location>
        <begin position="247"/>
        <end position="492"/>
    </location>
</feature>
<dbReference type="OrthoDB" id="3040699at2759"/>
<organism evidence="2 3">
    <name type="scientific">Lentinus brumalis</name>
    <dbReference type="NCBI Taxonomy" id="2498619"/>
    <lineage>
        <taxon>Eukaryota</taxon>
        <taxon>Fungi</taxon>
        <taxon>Dikarya</taxon>
        <taxon>Basidiomycota</taxon>
        <taxon>Agaricomycotina</taxon>
        <taxon>Agaricomycetes</taxon>
        <taxon>Polyporales</taxon>
        <taxon>Polyporaceae</taxon>
        <taxon>Lentinus</taxon>
    </lineage>
</organism>
<protein>
    <submittedName>
        <fullName evidence="2">Uncharacterized protein</fullName>
    </submittedName>
</protein>
<feature type="compositionally biased region" description="Polar residues" evidence="1">
    <location>
        <begin position="474"/>
        <end position="487"/>
    </location>
</feature>
<name>A0A371DBU4_9APHY</name>
<evidence type="ECO:0000256" key="1">
    <source>
        <dbReference type="SAM" id="MobiDB-lite"/>
    </source>
</evidence>
<dbReference type="Proteomes" id="UP000256964">
    <property type="component" value="Unassembled WGS sequence"/>
</dbReference>
<feature type="compositionally biased region" description="Polar residues" evidence="1">
    <location>
        <begin position="352"/>
        <end position="366"/>
    </location>
</feature>
<feature type="compositionally biased region" description="Low complexity" evidence="1">
    <location>
        <begin position="283"/>
        <end position="296"/>
    </location>
</feature>
<evidence type="ECO:0000313" key="2">
    <source>
        <dbReference type="EMBL" id="RDX49980.1"/>
    </source>
</evidence>
<feature type="compositionally biased region" description="Polar residues" evidence="1">
    <location>
        <begin position="419"/>
        <end position="441"/>
    </location>
</feature>
<sequence>MAAEKLASWLSDGRAYYSRARPSIVQMLETAHDNVCRQTGLLPPLNVTNIHPGIEQWTTPFLTLVRTVVPFYTRFPEEILKLRLRAIFQTVNADIEGLSQQCIVQRSSTMESGSTTSGSRTVLGSSVAHPYQPNVPYQAPALISQQTGTPPPPLVSASAPLAPSPFLPSPVAPSPFVSSPSIPFPFAHPQRSPQVPASAPIAAPASAVTQPSKQAKSKKRKYDIEDDDYIQADLTWYKDKQTVQPTSISVAVEQSPTETTAPAAPPLDRDSTTAPVVSAFVQPVSTIASPSSPSVSDGQPAQKRHRSRSPSVPSQHAVDVKSPSLPVPVGQIVSPPPKPGHESPDALEAPSMSRSPTLIPPSTQRLVSPDGQKEALRSPLAKRAIVKRKGKGKGPPGLKVLPCPSEPLQDSRSDIDTGVTASPSSKVSSHATHAVTSQSASAFPANTFPPPRTSTSASTQTPAEGSNVHAAAVENSTATMDHPSSPNLPKASEFAPVLAATTASIVLQDTTEIVASPEPMDLGSDEPKGPSSSANSDARALIQQQQPDEDVVMRAQSLQPDEAPAEAVSPRSDLGNLEDVRGDEDVGMERDSLAPPVSPFKHKCIRLLGLTRGQSSYTPTQRPVEIAFELTVEEVTQITRWRNRDTIAGDLSTSMSISLVCYPSSKCTAVFAQSTGEPSPADVVRCGHPAGWPTDSSIFAMLDSADGSGPSHGFTLSPPFSQCESDKSVDLGTRGVSPGVNTLRLFQYRDHSDLAFAVILHHPTSAQLAELQRVRDQDRSWHEFLDRLGTFNLPAPTLVAPMLPKVNAVYSRCISNM</sequence>
<feature type="region of interest" description="Disordered" evidence="1">
    <location>
        <begin position="108"/>
        <end position="127"/>
    </location>
</feature>
<feature type="compositionally biased region" description="Polar residues" evidence="1">
    <location>
        <begin position="453"/>
        <end position="464"/>
    </location>
</feature>
<dbReference type="STRING" id="139420.A0A371DBU4"/>
<feature type="region of interest" description="Disordered" evidence="1">
    <location>
        <begin position="509"/>
        <end position="577"/>
    </location>
</feature>
<feature type="compositionally biased region" description="Low complexity" evidence="1">
    <location>
        <begin position="187"/>
        <end position="207"/>
    </location>
</feature>
<reference evidence="2 3" key="1">
    <citation type="journal article" date="2018" name="Biotechnol. Biofuels">
        <title>Integrative visual omics of the white-rot fungus Polyporus brumalis exposes the biotechnological potential of its oxidative enzymes for delignifying raw plant biomass.</title>
        <authorList>
            <person name="Miyauchi S."/>
            <person name="Rancon A."/>
            <person name="Drula E."/>
            <person name="Hage H."/>
            <person name="Chaduli D."/>
            <person name="Favel A."/>
            <person name="Grisel S."/>
            <person name="Henrissat B."/>
            <person name="Herpoel-Gimbert I."/>
            <person name="Ruiz-Duenas F.J."/>
            <person name="Chevret D."/>
            <person name="Hainaut M."/>
            <person name="Lin J."/>
            <person name="Wang M."/>
            <person name="Pangilinan J."/>
            <person name="Lipzen A."/>
            <person name="Lesage-Meessen L."/>
            <person name="Navarro D."/>
            <person name="Riley R."/>
            <person name="Grigoriev I.V."/>
            <person name="Zhou S."/>
            <person name="Raouche S."/>
            <person name="Rosso M.N."/>
        </authorList>
    </citation>
    <scope>NUCLEOTIDE SEQUENCE [LARGE SCALE GENOMIC DNA]</scope>
    <source>
        <strain evidence="2 3">BRFM 1820</strain>
    </source>
</reference>
<feature type="region of interest" description="Disordered" evidence="1">
    <location>
        <begin position="187"/>
        <end position="222"/>
    </location>
</feature>